<dbReference type="InterPro" id="IPR000757">
    <property type="entry name" value="Beta-glucanase-like"/>
</dbReference>
<dbReference type="Gene3D" id="2.60.120.200">
    <property type="match status" value="1"/>
</dbReference>
<reference evidence="3 4" key="1">
    <citation type="journal article" date="2019" name="Int. J. Syst. Evol. Microbiol.">
        <title>The Global Catalogue of Microorganisms (GCM) 10K type strain sequencing project: providing services to taxonomists for standard genome sequencing and annotation.</title>
        <authorList>
            <consortium name="The Broad Institute Genomics Platform"/>
            <consortium name="The Broad Institute Genome Sequencing Center for Infectious Disease"/>
            <person name="Wu L."/>
            <person name="Ma J."/>
        </authorList>
    </citation>
    <scope>NUCLEOTIDE SEQUENCE [LARGE SCALE GENOMIC DNA]</scope>
    <source>
        <strain evidence="3 4">JCM 16021</strain>
    </source>
</reference>
<dbReference type="SUPFAM" id="SSF49899">
    <property type="entry name" value="Concanavalin A-like lectins/glucanases"/>
    <property type="match status" value="1"/>
</dbReference>
<feature type="chain" id="PRO_5046183289" description="GH16 domain-containing protein" evidence="1">
    <location>
        <begin position="37"/>
        <end position="280"/>
    </location>
</feature>
<name>A0ABN2YZ29_9ACTN</name>
<evidence type="ECO:0000256" key="1">
    <source>
        <dbReference type="SAM" id="SignalP"/>
    </source>
</evidence>
<protein>
    <recommendedName>
        <fullName evidence="2">GH16 domain-containing protein</fullName>
    </recommendedName>
</protein>
<accession>A0ABN2YZ29</accession>
<dbReference type="InterPro" id="IPR013320">
    <property type="entry name" value="ConA-like_dom_sf"/>
</dbReference>
<organism evidence="3 4">
    <name type="scientific">Nocardioides bigeumensis</name>
    <dbReference type="NCBI Taxonomy" id="433657"/>
    <lineage>
        <taxon>Bacteria</taxon>
        <taxon>Bacillati</taxon>
        <taxon>Actinomycetota</taxon>
        <taxon>Actinomycetes</taxon>
        <taxon>Propionibacteriales</taxon>
        <taxon>Nocardioidaceae</taxon>
        <taxon>Nocardioides</taxon>
    </lineage>
</organism>
<dbReference type="Proteomes" id="UP001500575">
    <property type="component" value="Unassembled WGS sequence"/>
</dbReference>
<dbReference type="EMBL" id="BAAAQQ010000014">
    <property type="protein sequence ID" value="GAA2134285.1"/>
    <property type="molecule type" value="Genomic_DNA"/>
</dbReference>
<dbReference type="RefSeq" id="WP_344305687.1">
    <property type="nucleotide sequence ID" value="NZ_BAAAQQ010000014.1"/>
</dbReference>
<feature type="signal peptide" evidence="1">
    <location>
        <begin position="1"/>
        <end position="36"/>
    </location>
</feature>
<keyword evidence="4" id="KW-1185">Reference proteome</keyword>
<comment type="caution">
    <text evidence="3">The sequence shown here is derived from an EMBL/GenBank/DDBJ whole genome shotgun (WGS) entry which is preliminary data.</text>
</comment>
<proteinExistence type="predicted"/>
<gene>
    <name evidence="3" type="ORF">GCM10009843_40600</name>
</gene>
<dbReference type="Pfam" id="PF00722">
    <property type="entry name" value="Glyco_hydro_16"/>
    <property type="match status" value="1"/>
</dbReference>
<evidence type="ECO:0000313" key="4">
    <source>
        <dbReference type="Proteomes" id="UP001500575"/>
    </source>
</evidence>
<evidence type="ECO:0000259" key="2">
    <source>
        <dbReference type="Pfam" id="PF00722"/>
    </source>
</evidence>
<keyword evidence="1" id="KW-0732">Signal</keyword>
<evidence type="ECO:0000313" key="3">
    <source>
        <dbReference type="EMBL" id="GAA2134285.1"/>
    </source>
</evidence>
<sequence length="280" mass="31518">MFEPTSLRPRRVARHLAPLVAAVTAVLLALSLGAPAGTASAAVAERVAPGPIHAGNTWGWYGHGGLIYDETFVGPLAPRWKVEGRGNVQNQHGMLTLNTGRRGTVSATLERPGQPYGRWEIRLRQRQYGSGHTPYRVLTELVPVKDAAEGCGEQNIALNRFRMGGDSVDHYIRTRPDRQSLVTYPRTFGQDQWHTFAIELTPKRISWFVDAKIISSERREEAFSGRNFQVRFTMEAVKGERMNKARMQMDWLRYWSLQAPNERSTKAPLPPKVIAYKHAC</sequence>
<feature type="domain" description="GH16" evidence="2">
    <location>
        <begin position="87"/>
        <end position="251"/>
    </location>
</feature>